<feature type="domain" description="Flagellar hook protein FlgE/F/G-like D1" evidence="4">
    <location>
        <begin position="93"/>
        <end position="159"/>
    </location>
</feature>
<dbReference type="RefSeq" id="WP_207599908.1">
    <property type="nucleotide sequence ID" value="NZ_JAFNJU010000007.1"/>
</dbReference>
<evidence type="ECO:0000313" key="6">
    <source>
        <dbReference type="Proteomes" id="UP000664218"/>
    </source>
</evidence>
<evidence type="ECO:0000256" key="2">
    <source>
        <dbReference type="RuleBase" id="RU362116"/>
    </source>
</evidence>
<gene>
    <name evidence="5" type="ORF">J3A84_10120</name>
</gene>
<name>A0A939H934_9CLOT</name>
<dbReference type="PANTHER" id="PTHR30435">
    <property type="entry name" value="FLAGELLAR PROTEIN"/>
    <property type="match status" value="1"/>
</dbReference>
<evidence type="ECO:0000259" key="4">
    <source>
        <dbReference type="Pfam" id="PF22692"/>
    </source>
</evidence>
<organism evidence="5 6">
    <name type="scientific">Proteiniclasticum aestuarii</name>
    <dbReference type="NCBI Taxonomy" id="2817862"/>
    <lineage>
        <taxon>Bacteria</taxon>
        <taxon>Bacillati</taxon>
        <taxon>Bacillota</taxon>
        <taxon>Clostridia</taxon>
        <taxon>Eubacteriales</taxon>
        <taxon>Clostridiaceae</taxon>
        <taxon>Proteiniclasticum</taxon>
    </lineage>
</organism>
<keyword evidence="6" id="KW-1185">Reference proteome</keyword>
<evidence type="ECO:0000313" key="5">
    <source>
        <dbReference type="EMBL" id="MBO1265386.1"/>
    </source>
</evidence>
<dbReference type="EMBL" id="JAFNJU010000007">
    <property type="protein sequence ID" value="MBO1265386.1"/>
    <property type="molecule type" value="Genomic_DNA"/>
</dbReference>
<evidence type="ECO:0000259" key="3">
    <source>
        <dbReference type="Pfam" id="PF06429"/>
    </source>
</evidence>
<dbReference type="GO" id="GO:0009425">
    <property type="term" value="C:bacterial-type flagellum basal body"/>
    <property type="evidence" value="ECO:0007669"/>
    <property type="project" value="UniProtKB-SubCell"/>
</dbReference>
<keyword evidence="5" id="KW-0969">Cilium</keyword>
<dbReference type="InterPro" id="IPR037925">
    <property type="entry name" value="FlgE/F/G-like"/>
</dbReference>
<dbReference type="InterPro" id="IPR010930">
    <property type="entry name" value="Flg_bb/hook_C_dom"/>
</dbReference>
<dbReference type="SUPFAM" id="SSF117143">
    <property type="entry name" value="Flagellar hook protein flgE"/>
    <property type="match status" value="1"/>
</dbReference>
<proteinExistence type="inferred from homology"/>
<reference evidence="5" key="1">
    <citation type="submission" date="2021-03" db="EMBL/GenBank/DDBJ databases">
        <title>Proteiniclasticum marinus sp. nov., isolated from tidal flat sediment.</title>
        <authorList>
            <person name="Namirimu T."/>
            <person name="Yang J.-A."/>
            <person name="Yang S.-H."/>
            <person name="Kim Y.-J."/>
            <person name="Kwon K.K."/>
        </authorList>
    </citation>
    <scope>NUCLEOTIDE SEQUENCE</scope>
    <source>
        <strain evidence="5">SCR006</strain>
    </source>
</reference>
<protein>
    <submittedName>
        <fullName evidence="5">Flagellar hook-basal body protein</fullName>
    </submittedName>
</protein>
<dbReference type="NCBIfam" id="TIGR03506">
    <property type="entry name" value="FlgEFG_subfam"/>
    <property type="match status" value="2"/>
</dbReference>
<comment type="subcellular location">
    <subcellularLocation>
        <location evidence="2">Bacterial flagellum basal body</location>
    </subcellularLocation>
</comment>
<dbReference type="InterPro" id="IPR020013">
    <property type="entry name" value="Flagellar_FlgE/F/G"/>
</dbReference>
<dbReference type="Proteomes" id="UP000664218">
    <property type="component" value="Unassembled WGS sequence"/>
</dbReference>
<keyword evidence="2" id="KW-0975">Bacterial flagellum</keyword>
<dbReference type="PANTHER" id="PTHR30435:SF19">
    <property type="entry name" value="FLAGELLAR BASAL-BODY ROD PROTEIN FLGG"/>
    <property type="match status" value="1"/>
</dbReference>
<keyword evidence="5" id="KW-0282">Flagellum</keyword>
<dbReference type="InterPro" id="IPR053967">
    <property type="entry name" value="LlgE_F_G-like_D1"/>
</dbReference>
<dbReference type="GO" id="GO:0071978">
    <property type="term" value="P:bacterial-type flagellum-dependent swarming motility"/>
    <property type="evidence" value="ECO:0007669"/>
    <property type="project" value="TreeGrafter"/>
</dbReference>
<accession>A0A939H934</accession>
<dbReference type="Pfam" id="PF06429">
    <property type="entry name" value="Flg_bbr_C"/>
    <property type="match status" value="1"/>
</dbReference>
<dbReference type="AlphaFoldDB" id="A0A939H934"/>
<comment type="caution">
    <text evidence="5">The sequence shown here is derived from an EMBL/GenBank/DDBJ whole genome shotgun (WGS) entry which is preliminary data.</text>
</comment>
<keyword evidence="5" id="KW-0966">Cell projection</keyword>
<sequence length="261" mass="28194">MFNGLKIGTSGMRTAQKVMDNVADQIANADTNGYKKKEVNFSELLRNQMGENQVQLSENAQNASISIGSRAIYAKTNHTQGTVVGSESPFHLALEGRGYFGVVDPEGNLMLTRNGAFQKNGDSSITDEEGNLLSMETYLPQSQWGEESSISVSENGLISGRSQNGETLTLGRIILYTPGSSDQLISLGEGKYIPGNETPLLNSLDNPEGAYASVRQKALEKSNVDLVGSMTDMILTQRAYQVNAKSVTTADEMLEVINTIL</sequence>
<feature type="domain" description="Flagellar basal-body/hook protein C-terminal" evidence="3">
    <location>
        <begin position="215"/>
        <end position="259"/>
    </location>
</feature>
<comment type="similarity">
    <text evidence="1 2">Belongs to the flagella basal body rod proteins family.</text>
</comment>
<evidence type="ECO:0000256" key="1">
    <source>
        <dbReference type="ARBA" id="ARBA00009677"/>
    </source>
</evidence>
<dbReference type="Pfam" id="PF22692">
    <property type="entry name" value="LlgE_F_G_D1"/>
    <property type="match status" value="1"/>
</dbReference>